<protein>
    <submittedName>
        <fullName evidence="1">Uncharacterized protein</fullName>
    </submittedName>
</protein>
<proteinExistence type="predicted"/>
<gene>
    <name evidence="1" type="ORF">GSOID_T00030632001</name>
</gene>
<organism evidence="1">
    <name type="scientific">Oikopleura dioica</name>
    <name type="common">Tunicate</name>
    <dbReference type="NCBI Taxonomy" id="34765"/>
    <lineage>
        <taxon>Eukaryota</taxon>
        <taxon>Metazoa</taxon>
        <taxon>Chordata</taxon>
        <taxon>Tunicata</taxon>
        <taxon>Appendicularia</taxon>
        <taxon>Copelata</taxon>
        <taxon>Oikopleuridae</taxon>
        <taxon>Oikopleura</taxon>
    </lineage>
</organism>
<accession>E4Y9H8</accession>
<evidence type="ECO:0000313" key="1">
    <source>
        <dbReference type="EMBL" id="CBY32215.1"/>
    </source>
</evidence>
<dbReference type="AlphaFoldDB" id="E4Y9H8"/>
<dbReference type="Proteomes" id="UP000011014">
    <property type="component" value="Unassembled WGS sequence"/>
</dbReference>
<reference evidence="1" key="1">
    <citation type="journal article" date="2010" name="Science">
        <title>Plasticity of animal genome architecture unmasked by rapid evolution of a pelagic tunicate.</title>
        <authorList>
            <person name="Denoeud F."/>
            <person name="Henriet S."/>
            <person name="Mungpakdee S."/>
            <person name="Aury J.M."/>
            <person name="Da Silva C."/>
            <person name="Brinkmann H."/>
            <person name="Mikhaleva J."/>
            <person name="Olsen L.C."/>
            <person name="Jubin C."/>
            <person name="Canestro C."/>
            <person name="Bouquet J.M."/>
            <person name="Danks G."/>
            <person name="Poulain J."/>
            <person name="Campsteijn C."/>
            <person name="Adamski M."/>
            <person name="Cross I."/>
            <person name="Yadetie F."/>
            <person name="Muffato M."/>
            <person name="Louis A."/>
            <person name="Butcher S."/>
            <person name="Tsagkogeorga G."/>
            <person name="Konrad A."/>
            <person name="Singh S."/>
            <person name="Jensen M.F."/>
            <person name="Cong E.H."/>
            <person name="Eikeseth-Otteraa H."/>
            <person name="Noel B."/>
            <person name="Anthouard V."/>
            <person name="Porcel B.M."/>
            <person name="Kachouri-Lafond R."/>
            <person name="Nishino A."/>
            <person name="Ugolini M."/>
            <person name="Chourrout P."/>
            <person name="Nishida H."/>
            <person name="Aasland R."/>
            <person name="Huzurbazar S."/>
            <person name="Westhof E."/>
            <person name="Delsuc F."/>
            <person name="Lehrach H."/>
            <person name="Reinhardt R."/>
            <person name="Weissenbach J."/>
            <person name="Roy S.W."/>
            <person name="Artiguenave F."/>
            <person name="Postlethwait J.H."/>
            <person name="Manak J.R."/>
            <person name="Thompson E.M."/>
            <person name="Jaillon O."/>
            <person name="Du Pasquier L."/>
            <person name="Boudinot P."/>
            <person name="Liberles D.A."/>
            <person name="Volff J.N."/>
            <person name="Philippe H."/>
            <person name="Lenhard B."/>
            <person name="Roest Crollius H."/>
            <person name="Wincker P."/>
            <person name="Chourrout D."/>
        </authorList>
    </citation>
    <scope>NUCLEOTIDE SEQUENCE [LARGE SCALE GENOMIC DNA]</scope>
</reference>
<sequence>MLSCAISSAHCQRSVQLGGKEQRYERRFPVQQFLFAEMVLVNYDRVSGTYGDLVELDVMPLDGDVVVLLKIIIEKQENIRTFLESSG</sequence>
<dbReference type="EMBL" id="FN654338">
    <property type="protein sequence ID" value="CBY32215.1"/>
    <property type="molecule type" value="Genomic_DNA"/>
</dbReference>
<name>E4Y9H8_OIKDI</name>